<reference evidence="1 2" key="1">
    <citation type="submission" date="2020-05" db="EMBL/GenBank/DDBJ databases">
        <title>Ceratocystis lukuohia genome.</title>
        <authorList>
            <person name="Harrington T.C."/>
            <person name="Kim K."/>
            <person name="Mayers C.G."/>
        </authorList>
    </citation>
    <scope>NUCLEOTIDE SEQUENCE [LARGE SCALE GENOMIC DNA]</scope>
    <source>
        <strain evidence="1 2">C4212</strain>
    </source>
</reference>
<evidence type="ECO:0000313" key="1">
    <source>
        <dbReference type="EMBL" id="KAL2884612.1"/>
    </source>
</evidence>
<comment type="caution">
    <text evidence="1">The sequence shown here is derived from an EMBL/GenBank/DDBJ whole genome shotgun (WGS) entry which is preliminary data.</text>
</comment>
<dbReference type="EMBL" id="JABSNW010000010">
    <property type="protein sequence ID" value="KAL2884612.1"/>
    <property type="molecule type" value="Genomic_DNA"/>
</dbReference>
<keyword evidence="2" id="KW-1185">Reference proteome</keyword>
<proteinExistence type="predicted"/>
<organism evidence="1 2">
    <name type="scientific">Ceratocystis lukuohia</name>
    <dbReference type="NCBI Taxonomy" id="2019550"/>
    <lineage>
        <taxon>Eukaryota</taxon>
        <taxon>Fungi</taxon>
        <taxon>Dikarya</taxon>
        <taxon>Ascomycota</taxon>
        <taxon>Pezizomycotina</taxon>
        <taxon>Sordariomycetes</taxon>
        <taxon>Hypocreomycetidae</taxon>
        <taxon>Microascales</taxon>
        <taxon>Ceratocystidaceae</taxon>
        <taxon>Ceratocystis</taxon>
    </lineage>
</organism>
<evidence type="ECO:0000313" key="2">
    <source>
        <dbReference type="Proteomes" id="UP001610728"/>
    </source>
</evidence>
<dbReference type="GeneID" id="98121585"/>
<dbReference type="RefSeq" id="XP_070855793.1">
    <property type="nucleotide sequence ID" value="XM_071004683.1"/>
</dbReference>
<protein>
    <submittedName>
        <fullName evidence="1">Uncharacterized protein</fullName>
    </submittedName>
</protein>
<name>A0ABR4M8L7_9PEZI</name>
<accession>A0ABR4M8L7</accession>
<dbReference type="Proteomes" id="UP001610728">
    <property type="component" value="Unassembled WGS sequence"/>
</dbReference>
<gene>
    <name evidence="1" type="ORF">HOO65_100016</name>
</gene>
<sequence>MNQPNFTNIEAVKAAVAAANACADEKDSELAAANACADEKDSELAAANARADVEKTRADTLNARQSLHAHIYHLYAHCFQTLRIRQKGPETTAVGSTSVPGRTCPRKLLPWNDFPGLHQQKFTDLSNAFGDQLLLPPFSDACALQRTAQEWSHDSENESSRFCSMLIELHVAKIASTWRQIVSEEAEEVEFCPNTAYITEYCE</sequence>